<sequence>MTRKRKKNIGYLSVALQRRVWWRAVSLVLIGVLWFPVGGHCGEDTGQAVSAMPEPLDFAVVLPGSPLGREAARDVVNRLAVFMANATGRPVRGGFSNQPEEAARMIREQSPCWGVVSLGFYLEHARELDMTPVGSTRPGGASGDVWRVLVPAGASDESISGDYHGSMFYTPRSAGCLLLEGRHGGIVGLHGNSSPVLVLRQWEEQGPSGVVLDRLQYQAVQALPLRDSLLDRFEVSFSVDGLPASPVVWFGAGADSPDAGRVMAGLRSLHKAATRDAADDSSKRTRLGDVLDALRTRGFGPPDPALPGLLRRCGPQ</sequence>
<keyword evidence="1" id="KW-0812">Transmembrane</keyword>
<dbReference type="STRING" id="1121449.SAMN02745704_00329"/>
<name>A0A1T4W4T8_9BACT</name>
<proteinExistence type="predicted"/>
<gene>
    <name evidence="2" type="ORF">SAMN02745704_00329</name>
</gene>
<dbReference type="OrthoDB" id="5449579at2"/>
<feature type="transmembrane region" description="Helical" evidence="1">
    <location>
        <begin position="20"/>
        <end position="37"/>
    </location>
</feature>
<evidence type="ECO:0000256" key="1">
    <source>
        <dbReference type="SAM" id="Phobius"/>
    </source>
</evidence>
<keyword evidence="3" id="KW-1185">Reference proteome</keyword>
<dbReference type="AlphaFoldDB" id="A0A1T4W4T8"/>
<dbReference type="EMBL" id="FUYC01000001">
    <property type="protein sequence ID" value="SKA72262.1"/>
    <property type="molecule type" value="Genomic_DNA"/>
</dbReference>
<evidence type="ECO:0008006" key="4">
    <source>
        <dbReference type="Google" id="ProtNLM"/>
    </source>
</evidence>
<keyword evidence="1" id="KW-1133">Transmembrane helix</keyword>
<accession>A0A1T4W4T8</accession>
<protein>
    <recommendedName>
        <fullName evidence="4">Phosphonate transport system substrate-binding protein</fullName>
    </recommendedName>
</protein>
<reference evidence="2 3" key="1">
    <citation type="submission" date="2017-02" db="EMBL/GenBank/DDBJ databases">
        <authorList>
            <person name="Peterson S.W."/>
        </authorList>
    </citation>
    <scope>NUCLEOTIDE SEQUENCE [LARGE SCALE GENOMIC DNA]</scope>
    <source>
        <strain evidence="2 3">DSM 16080</strain>
    </source>
</reference>
<organism evidence="2 3">
    <name type="scientific">Paucidesulfovibrio gracilis DSM 16080</name>
    <dbReference type="NCBI Taxonomy" id="1121449"/>
    <lineage>
        <taxon>Bacteria</taxon>
        <taxon>Pseudomonadati</taxon>
        <taxon>Thermodesulfobacteriota</taxon>
        <taxon>Desulfovibrionia</taxon>
        <taxon>Desulfovibrionales</taxon>
        <taxon>Desulfovibrionaceae</taxon>
        <taxon>Paucidesulfovibrio</taxon>
    </lineage>
</organism>
<dbReference type="Proteomes" id="UP000190027">
    <property type="component" value="Unassembled WGS sequence"/>
</dbReference>
<evidence type="ECO:0000313" key="2">
    <source>
        <dbReference type="EMBL" id="SKA72262.1"/>
    </source>
</evidence>
<evidence type="ECO:0000313" key="3">
    <source>
        <dbReference type="Proteomes" id="UP000190027"/>
    </source>
</evidence>
<keyword evidence="1" id="KW-0472">Membrane</keyword>
<dbReference type="RefSeq" id="WP_078715904.1">
    <property type="nucleotide sequence ID" value="NZ_FUYC01000001.1"/>
</dbReference>